<reference evidence="3" key="1">
    <citation type="journal article" date="2020" name="Stud. Mycol.">
        <title>101 Dothideomycetes genomes: a test case for predicting lifestyles and emergence of pathogens.</title>
        <authorList>
            <person name="Haridas S."/>
            <person name="Albert R."/>
            <person name="Binder M."/>
            <person name="Bloem J."/>
            <person name="Labutti K."/>
            <person name="Salamov A."/>
            <person name="Andreopoulos B."/>
            <person name="Baker S."/>
            <person name="Barry K."/>
            <person name="Bills G."/>
            <person name="Bluhm B."/>
            <person name="Cannon C."/>
            <person name="Castanera R."/>
            <person name="Culley D."/>
            <person name="Daum C."/>
            <person name="Ezra D."/>
            <person name="Gonzalez J."/>
            <person name="Henrissat B."/>
            <person name="Kuo A."/>
            <person name="Liang C."/>
            <person name="Lipzen A."/>
            <person name="Lutzoni F."/>
            <person name="Magnuson J."/>
            <person name="Mondo S."/>
            <person name="Nolan M."/>
            <person name="Ohm R."/>
            <person name="Pangilinan J."/>
            <person name="Park H.-J."/>
            <person name="Ramirez L."/>
            <person name="Alfaro M."/>
            <person name="Sun H."/>
            <person name="Tritt A."/>
            <person name="Yoshinaga Y."/>
            <person name="Zwiers L.-H."/>
            <person name="Turgeon B."/>
            <person name="Goodwin S."/>
            <person name="Spatafora J."/>
            <person name="Crous P."/>
            <person name="Grigoriev I."/>
        </authorList>
    </citation>
    <scope>NUCLEOTIDE SEQUENCE</scope>
    <source>
        <strain evidence="3">CBS 260.36</strain>
    </source>
</reference>
<feature type="domain" description="F-box" evidence="2">
    <location>
        <begin position="56"/>
        <end position="103"/>
    </location>
</feature>
<dbReference type="Gene3D" id="1.20.1280.50">
    <property type="match status" value="1"/>
</dbReference>
<dbReference type="Pfam" id="PF12937">
    <property type="entry name" value="F-box-like"/>
    <property type="match status" value="1"/>
</dbReference>
<dbReference type="InterPro" id="IPR032675">
    <property type="entry name" value="LRR_dom_sf"/>
</dbReference>
<feature type="region of interest" description="Disordered" evidence="1">
    <location>
        <begin position="1"/>
        <end position="36"/>
    </location>
</feature>
<comment type="caution">
    <text evidence="3">The sequence shown here is derived from an EMBL/GenBank/DDBJ whole genome shotgun (WGS) entry which is preliminary data.</text>
</comment>
<organism evidence="3 4">
    <name type="scientific">Myriangium duriaei CBS 260.36</name>
    <dbReference type="NCBI Taxonomy" id="1168546"/>
    <lineage>
        <taxon>Eukaryota</taxon>
        <taxon>Fungi</taxon>
        <taxon>Dikarya</taxon>
        <taxon>Ascomycota</taxon>
        <taxon>Pezizomycotina</taxon>
        <taxon>Dothideomycetes</taxon>
        <taxon>Dothideomycetidae</taxon>
        <taxon>Myriangiales</taxon>
        <taxon>Myriangiaceae</taxon>
        <taxon>Myriangium</taxon>
    </lineage>
</organism>
<dbReference type="Gene3D" id="3.80.10.10">
    <property type="entry name" value="Ribonuclease Inhibitor"/>
    <property type="match status" value="1"/>
</dbReference>
<evidence type="ECO:0000313" key="3">
    <source>
        <dbReference type="EMBL" id="KAF2150175.1"/>
    </source>
</evidence>
<evidence type="ECO:0000256" key="1">
    <source>
        <dbReference type="SAM" id="MobiDB-lite"/>
    </source>
</evidence>
<proteinExistence type="predicted"/>
<sequence>MTDSAVAWPAFRAETQLPRSQRPRRRRNSRNSDEKSQFCLPIRSDSLSQSHDLDRFSRLPDKVVLLILDLLAQGSTRDICSVSLVSRKYHGLAEGILYRKILFGSHEHHLVFGESLRRRPRRGSTIRDFKLEYPKSDLSHLVLSHSLNGTNYMRNGIDHLASTLSAMSNLETLDVAAPAHLLQGIGALFNGPFDLACLKTCSLFFQFPDDAYWDLRESIHIFTHPTLETLSIKRAKLDDKGFDLIERPHSTALKILRLIECDVNCDSLADLLEFPECLKEFYMDHTAEPVPELEEDCDDFYEHVMALKDQAESVESITINFPSLGGRKVVRLREFQAVETLRVNFDTQLFGKTGRKPRLNSVGLPPRLKTLEFFNPIGADETVTELFTIMINDIDFMARELKTLLLVEGPNGVPEQILEACKGKRFDLELRRLDT</sequence>
<gene>
    <name evidence="3" type="ORF">K461DRAFT_281422</name>
</gene>
<dbReference type="SUPFAM" id="SSF52047">
    <property type="entry name" value="RNI-like"/>
    <property type="match status" value="1"/>
</dbReference>
<dbReference type="SUPFAM" id="SSF81383">
    <property type="entry name" value="F-box domain"/>
    <property type="match status" value="1"/>
</dbReference>
<accession>A0A9P4IYS1</accession>
<dbReference type="InterPro" id="IPR001810">
    <property type="entry name" value="F-box_dom"/>
</dbReference>
<dbReference type="OrthoDB" id="2522477at2759"/>
<dbReference type="CDD" id="cd09917">
    <property type="entry name" value="F-box_SF"/>
    <property type="match status" value="1"/>
</dbReference>
<protein>
    <recommendedName>
        <fullName evidence="2">F-box domain-containing protein</fullName>
    </recommendedName>
</protein>
<dbReference type="EMBL" id="ML996090">
    <property type="protein sequence ID" value="KAF2150175.1"/>
    <property type="molecule type" value="Genomic_DNA"/>
</dbReference>
<name>A0A9P4IYS1_9PEZI</name>
<keyword evidence="4" id="KW-1185">Reference proteome</keyword>
<evidence type="ECO:0000259" key="2">
    <source>
        <dbReference type="Pfam" id="PF12937"/>
    </source>
</evidence>
<dbReference type="AlphaFoldDB" id="A0A9P4IYS1"/>
<evidence type="ECO:0000313" key="4">
    <source>
        <dbReference type="Proteomes" id="UP000799439"/>
    </source>
</evidence>
<dbReference type="Proteomes" id="UP000799439">
    <property type="component" value="Unassembled WGS sequence"/>
</dbReference>
<dbReference type="InterPro" id="IPR036047">
    <property type="entry name" value="F-box-like_dom_sf"/>
</dbReference>